<dbReference type="GO" id="GO:0008295">
    <property type="term" value="P:spermidine biosynthetic process"/>
    <property type="evidence" value="ECO:0007669"/>
    <property type="project" value="TreeGrafter"/>
</dbReference>
<name>A0A978VDP9_ZIZJJ</name>
<evidence type="ECO:0000256" key="3">
    <source>
        <dbReference type="PROSITE-ProRule" id="PRU00354"/>
    </source>
</evidence>
<keyword evidence="3" id="KW-0620">Polyamine biosynthesis</keyword>
<dbReference type="PANTHER" id="PTHR11558:SF44">
    <property type="entry name" value="PABS DOMAIN-CONTAINING PROTEIN"/>
    <property type="match status" value="1"/>
</dbReference>
<dbReference type="GO" id="GO:0004766">
    <property type="term" value="F:spermidine synthase activity"/>
    <property type="evidence" value="ECO:0007669"/>
    <property type="project" value="TreeGrafter"/>
</dbReference>
<dbReference type="Proteomes" id="UP000813462">
    <property type="component" value="Unassembled WGS sequence"/>
</dbReference>
<dbReference type="CDD" id="cd02440">
    <property type="entry name" value="AdoMet_MTases"/>
    <property type="match status" value="1"/>
</dbReference>
<dbReference type="InterPro" id="IPR001045">
    <property type="entry name" value="Spermi_synthase"/>
</dbReference>
<dbReference type="PROSITE" id="PS01330">
    <property type="entry name" value="PABS_1"/>
    <property type="match status" value="1"/>
</dbReference>
<dbReference type="PANTHER" id="PTHR11558">
    <property type="entry name" value="SPERMIDINE/SPERMINE SYNTHASE"/>
    <property type="match status" value="1"/>
</dbReference>
<dbReference type="SUPFAM" id="SSF53335">
    <property type="entry name" value="S-adenosyl-L-methionine-dependent methyltransferases"/>
    <property type="match status" value="1"/>
</dbReference>
<dbReference type="InterPro" id="IPR030374">
    <property type="entry name" value="PABS"/>
</dbReference>
<dbReference type="InterPro" id="IPR035246">
    <property type="entry name" value="Spermidine_synt_N"/>
</dbReference>
<evidence type="ECO:0000313" key="5">
    <source>
        <dbReference type="EMBL" id="KAH7528488.1"/>
    </source>
</evidence>
<comment type="caution">
    <text evidence="5">The sequence shown here is derived from an EMBL/GenBank/DDBJ whole genome shotgun (WGS) entry which is preliminary data.</text>
</comment>
<dbReference type="Gene3D" id="3.40.50.150">
    <property type="entry name" value="Vaccinia Virus protein VP39"/>
    <property type="match status" value="2"/>
</dbReference>
<feature type="domain" description="PABS" evidence="4">
    <location>
        <begin position="97"/>
        <end position="322"/>
    </location>
</feature>
<dbReference type="InterPro" id="IPR037163">
    <property type="entry name" value="Spermidine_synt_N_sf"/>
</dbReference>
<dbReference type="GO" id="GO:0005829">
    <property type="term" value="C:cytosol"/>
    <property type="evidence" value="ECO:0007669"/>
    <property type="project" value="TreeGrafter"/>
</dbReference>
<gene>
    <name evidence="5" type="ORF">FEM48_Zijuj05G0077500</name>
</gene>
<proteinExistence type="inferred from homology"/>
<dbReference type="Pfam" id="PF17284">
    <property type="entry name" value="Spermine_synt_N"/>
    <property type="match status" value="1"/>
</dbReference>
<evidence type="ECO:0000256" key="2">
    <source>
        <dbReference type="ARBA" id="ARBA00022679"/>
    </source>
</evidence>
<dbReference type="EMBL" id="JAEACU010000005">
    <property type="protein sequence ID" value="KAH7528488.1"/>
    <property type="molecule type" value="Genomic_DNA"/>
</dbReference>
<protein>
    <recommendedName>
        <fullName evidence="4">PABS domain-containing protein</fullName>
    </recommendedName>
</protein>
<feature type="active site" description="Proton acceptor" evidence="3">
    <location>
        <position position="240"/>
    </location>
</feature>
<dbReference type="AlphaFoldDB" id="A0A978VDP9"/>
<reference evidence="5" key="1">
    <citation type="journal article" date="2021" name="Front. Plant Sci.">
        <title>Chromosome-Scale Genome Assembly for Chinese Sour Jujube and Insights Into Its Genome Evolution and Domestication Signature.</title>
        <authorList>
            <person name="Shen L.-Y."/>
            <person name="Luo H."/>
            <person name="Wang X.-L."/>
            <person name="Wang X.-M."/>
            <person name="Qiu X.-J."/>
            <person name="Liu H."/>
            <person name="Zhou S.-S."/>
            <person name="Jia K.-H."/>
            <person name="Nie S."/>
            <person name="Bao Y.-T."/>
            <person name="Zhang R.-G."/>
            <person name="Yun Q.-Z."/>
            <person name="Chai Y.-H."/>
            <person name="Lu J.-Y."/>
            <person name="Li Y."/>
            <person name="Zhao S.-W."/>
            <person name="Mao J.-F."/>
            <person name="Jia S.-G."/>
            <person name="Mao Y.-M."/>
        </authorList>
    </citation>
    <scope>NUCLEOTIDE SEQUENCE</scope>
    <source>
        <strain evidence="5">AT0</strain>
        <tissue evidence="5">Leaf</tissue>
    </source>
</reference>
<evidence type="ECO:0000256" key="1">
    <source>
        <dbReference type="ARBA" id="ARBA00007867"/>
    </source>
</evidence>
<dbReference type="HAMAP" id="MF_00198">
    <property type="entry name" value="Spermidine_synth"/>
    <property type="match status" value="1"/>
</dbReference>
<evidence type="ECO:0000313" key="6">
    <source>
        <dbReference type="Proteomes" id="UP000813462"/>
    </source>
</evidence>
<sequence length="422" mass="46990">MERRSTSTSGIISAAFSKDLHLKFPKEDGVFHLQVSNNGNNIGENRLFSSSVLLPAAMAVPAGTETNTAKTTCKEAAKAAADDDDDHHHSIVHPEISGWFSEHCPIWPGQAHFLKVEKMLFQGKSEYQSMMVFQSQAYGKVFVLDGALQLTEKDESCIVIDQVLLIGGGDGGILREISRHSTVHQIDICEIDTMLIDVYKEFFPDIAVGYEDSRVTLHVKDGNAFLKSVPGGTYDAIIVDAFEPIRSDDELHRTPFFGLVAKALRPGGVLCIQAESIWFQSLNIEQLLSKYHQIFKGSVRYAWTIVPAYPRHEFSSLSLSLSHTHTPPPLYFTHIYIYICICIHINSKYRIINNFTSGVIGFLLCSKEGPSVEFKYPINPIDPNETHGVAKTPLKFYNSEMHSAAFCLPSFAKKVIDSKVSE</sequence>
<dbReference type="InterPro" id="IPR030373">
    <property type="entry name" value="PABS_CS"/>
</dbReference>
<dbReference type="PROSITE" id="PS51006">
    <property type="entry name" value="PABS_2"/>
    <property type="match status" value="1"/>
</dbReference>
<accession>A0A978VDP9</accession>
<evidence type="ECO:0000259" key="4">
    <source>
        <dbReference type="PROSITE" id="PS51006"/>
    </source>
</evidence>
<keyword evidence="2 3" id="KW-0808">Transferase</keyword>
<comment type="similarity">
    <text evidence="1">Belongs to the spermidine/spermine synthase family.</text>
</comment>
<organism evidence="5 6">
    <name type="scientific">Ziziphus jujuba var. spinosa</name>
    <dbReference type="NCBI Taxonomy" id="714518"/>
    <lineage>
        <taxon>Eukaryota</taxon>
        <taxon>Viridiplantae</taxon>
        <taxon>Streptophyta</taxon>
        <taxon>Embryophyta</taxon>
        <taxon>Tracheophyta</taxon>
        <taxon>Spermatophyta</taxon>
        <taxon>Magnoliopsida</taxon>
        <taxon>eudicotyledons</taxon>
        <taxon>Gunneridae</taxon>
        <taxon>Pentapetalae</taxon>
        <taxon>rosids</taxon>
        <taxon>fabids</taxon>
        <taxon>Rosales</taxon>
        <taxon>Rhamnaceae</taxon>
        <taxon>Paliureae</taxon>
        <taxon>Ziziphus</taxon>
    </lineage>
</organism>
<dbReference type="Gene3D" id="2.30.140.10">
    <property type="entry name" value="Spermidine synthase, tetramerisation domain"/>
    <property type="match status" value="1"/>
</dbReference>
<dbReference type="InterPro" id="IPR029063">
    <property type="entry name" value="SAM-dependent_MTases_sf"/>
</dbReference>
<dbReference type="Pfam" id="PF01564">
    <property type="entry name" value="Spermine_synth"/>
    <property type="match status" value="1"/>
</dbReference>